<feature type="compositionally biased region" description="Basic residues" evidence="7">
    <location>
        <begin position="193"/>
        <end position="207"/>
    </location>
</feature>
<gene>
    <name evidence="8" type="ORF">N0F65_008686</name>
</gene>
<dbReference type="AlphaFoldDB" id="A0AAV2ZAN8"/>
<comment type="similarity">
    <text evidence="2">Belongs to the MESD family.</text>
</comment>
<dbReference type="GO" id="GO:0016055">
    <property type="term" value="P:Wnt signaling pathway"/>
    <property type="evidence" value="ECO:0007669"/>
    <property type="project" value="UniProtKB-KW"/>
</dbReference>
<dbReference type="PANTHER" id="PTHR17600:SF2">
    <property type="entry name" value="LRP CHAPERONE MESD"/>
    <property type="match status" value="1"/>
</dbReference>
<comment type="subcellular location">
    <subcellularLocation>
        <location evidence="1">Endoplasmic reticulum</location>
    </subcellularLocation>
</comment>
<protein>
    <recommendedName>
        <fullName evidence="10">Mesoderm development candidate 2</fullName>
    </recommendedName>
</protein>
<dbReference type="InterPro" id="IPR019330">
    <property type="entry name" value="MESD"/>
</dbReference>
<name>A0AAV2ZAN8_9STRA</name>
<dbReference type="PANTHER" id="PTHR17600">
    <property type="entry name" value="MESODERM DEVELOPMENT CANDIDATE 2"/>
    <property type="match status" value="1"/>
</dbReference>
<keyword evidence="5" id="KW-0256">Endoplasmic reticulum</keyword>
<evidence type="ECO:0000313" key="9">
    <source>
        <dbReference type="Proteomes" id="UP001146120"/>
    </source>
</evidence>
<dbReference type="EMBL" id="DAKRPA010000031">
    <property type="protein sequence ID" value="DBA02472.1"/>
    <property type="molecule type" value="Genomic_DNA"/>
</dbReference>
<keyword evidence="3" id="KW-0879">Wnt signaling pathway</keyword>
<feature type="region of interest" description="Disordered" evidence="7">
    <location>
        <begin position="169"/>
        <end position="216"/>
    </location>
</feature>
<dbReference type="Proteomes" id="UP001146120">
    <property type="component" value="Unassembled WGS sequence"/>
</dbReference>
<dbReference type="GO" id="GO:0005783">
    <property type="term" value="C:endoplasmic reticulum"/>
    <property type="evidence" value="ECO:0007669"/>
    <property type="project" value="UniProtKB-SubCell"/>
</dbReference>
<dbReference type="Pfam" id="PF10185">
    <property type="entry name" value="Mesd"/>
    <property type="match status" value="1"/>
</dbReference>
<evidence type="ECO:0000256" key="5">
    <source>
        <dbReference type="ARBA" id="ARBA00022824"/>
    </source>
</evidence>
<dbReference type="GO" id="GO:0006457">
    <property type="term" value="P:protein folding"/>
    <property type="evidence" value="ECO:0007669"/>
    <property type="project" value="InterPro"/>
</dbReference>
<evidence type="ECO:0000256" key="2">
    <source>
        <dbReference type="ARBA" id="ARBA00011068"/>
    </source>
</evidence>
<feature type="compositionally biased region" description="Basic and acidic residues" evidence="7">
    <location>
        <begin position="182"/>
        <end position="192"/>
    </location>
</feature>
<evidence type="ECO:0000256" key="7">
    <source>
        <dbReference type="SAM" id="MobiDB-lite"/>
    </source>
</evidence>
<organism evidence="8 9">
    <name type="scientific">Lagenidium giganteum</name>
    <dbReference type="NCBI Taxonomy" id="4803"/>
    <lineage>
        <taxon>Eukaryota</taxon>
        <taxon>Sar</taxon>
        <taxon>Stramenopiles</taxon>
        <taxon>Oomycota</taxon>
        <taxon>Peronosporomycetes</taxon>
        <taxon>Pythiales</taxon>
        <taxon>Pythiaceae</taxon>
    </lineage>
</organism>
<reference evidence="8" key="1">
    <citation type="submission" date="2022-11" db="EMBL/GenBank/DDBJ databases">
        <authorList>
            <person name="Morgan W.R."/>
            <person name="Tartar A."/>
        </authorList>
    </citation>
    <scope>NUCLEOTIDE SEQUENCE</scope>
    <source>
        <strain evidence="8">ARSEF 373</strain>
    </source>
</reference>
<evidence type="ECO:0000256" key="6">
    <source>
        <dbReference type="ARBA" id="ARBA00023186"/>
    </source>
</evidence>
<keyword evidence="6" id="KW-0143">Chaperone</keyword>
<comment type="caution">
    <text evidence="8">The sequence shown here is derived from an EMBL/GenBank/DDBJ whole genome shotgun (WGS) entry which is preliminary data.</text>
</comment>
<evidence type="ECO:0000256" key="3">
    <source>
        <dbReference type="ARBA" id="ARBA00022687"/>
    </source>
</evidence>
<sequence length="216" mass="24442">MIIFTATATVTMRQRMTRARLLMFKYLWVAVALIVAYVAMAAVDARTIDYEALEKAWEQGDSKHELQSEYEQQLDEYGSAGEGAKTMGPQMVFVTLTPDALKAEPLPELASRWKDMLFNGGVEVSIYEIEDKKLLVGLQRGLQMPTVRRFLHEQPEVIGYEWDGQSYAGLGAGGSPQLPDSIKQRSDDSTDKRHPRRNKRTKKKKKQSTADARDEL</sequence>
<dbReference type="Gene3D" id="3.30.70.260">
    <property type="match status" value="1"/>
</dbReference>
<proteinExistence type="inferred from homology"/>
<evidence type="ECO:0008006" key="10">
    <source>
        <dbReference type="Google" id="ProtNLM"/>
    </source>
</evidence>
<keyword evidence="4" id="KW-0732">Signal</keyword>
<evidence type="ECO:0000313" key="8">
    <source>
        <dbReference type="EMBL" id="DBA02472.1"/>
    </source>
</evidence>
<keyword evidence="9" id="KW-1185">Reference proteome</keyword>
<reference evidence="8" key="2">
    <citation type="journal article" date="2023" name="Microbiol Resour">
        <title>Decontamination and Annotation of the Draft Genome Sequence of the Oomycete Lagenidium giganteum ARSEF 373.</title>
        <authorList>
            <person name="Morgan W.R."/>
            <person name="Tartar A."/>
        </authorList>
    </citation>
    <scope>NUCLEOTIDE SEQUENCE</scope>
    <source>
        <strain evidence="8">ARSEF 373</strain>
    </source>
</reference>
<evidence type="ECO:0000256" key="4">
    <source>
        <dbReference type="ARBA" id="ARBA00022729"/>
    </source>
</evidence>
<accession>A0AAV2ZAN8</accession>
<evidence type="ECO:0000256" key="1">
    <source>
        <dbReference type="ARBA" id="ARBA00004240"/>
    </source>
</evidence>